<dbReference type="AlphaFoldDB" id="A0A1F5EK42"/>
<sequence length="95" mass="11001">MFSVLSHSCYNLGLFSCYNLIVYIKVKVFPKSKKDNLLKIKDDYFEVRVKDKAEKNLANKKVMFLLSDFFAVETKKIKIINGHHSPSKLISIDVD</sequence>
<evidence type="ECO:0000256" key="1">
    <source>
        <dbReference type="ARBA" id="ARBA00010364"/>
    </source>
</evidence>
<evidence type="ECO:0000313" key="2">
    <source>
        <dbReference type="EMBL" id="OGD67755.1"/>
    </source>
</evidence>
<dbReference type="NCBIfam" id="TIGR00251">
    <property type="entry name" value="DUF167 family protein"/>
    <property type="match status" value="1"/>
</dbReference>
<dbReference type="Pfam" id="PF02594">
    <property type="entry name" value="DUF167"/>
    <property type="match status" value="1"/>
</dbReference>
<reference evidence="2 3" key="1">
    <citation type="journal article" date="2016" name="Nat. Commun.">
        <title>Thousands of microbial genomes shed light on interconnected biogeochemical processes in an aquifer system.</title>
        <authorList>
            <person name="Anantharaman K."/>
            <person name="Brown C.T."/>
            <person name="Hug L.A."/>
            <person name="Sharon I."/>
            <person name="Castelle C.J."/>
            <person name="Probst A.J."/>
            <person name="Thomas B.C."/>
            <person name="Singh A."/>
            <person name="Wilkins M.J."/>
            <person name="Karaoz U."/>
            <person name="Brodie E.L."/>
            <person name="Williams K.H."/>
            <person name="Hubbard S.S."/>
            <person name="Banfield J.F."/>
        </authorList>
    </citation>
    <scope>NUCLEOTIDE SEQUENCE [LARGE SCALE GENOMIC DNA]</scope>
</reference>
<comment type="similarity">
    <text evidence="1">Belongs to the UPF0235 family.</text>
</comment>
<dbReference type="STRING" id="1797582.A2442_01725"/>
<accession>A0A1F5EK42</accession>
<gene>
    <name evidence="2" type="ORF">A2442_01725</name>
</gene>
<dbReference type="Gene3D" id="3.30.1200.10">
    <property type="entry name" value="YggU-like"/>
    <property type="match status" value="1"/>
</dbReference>
<evidence type="ECO:0000313" key="3">
    <source>
        <dbReference type="Proteomes" id="UP000179003"/>
    </source>
</evidence>
<dbReference type="InterPro" id="IPR003746">
    <property type="entry name" value="DUF167"/>
</dbReference>
<name>A0A1F5EK42_9BACT</name>
<dbReference type="SUPFAM" id="SSF69786">
    <property type="entry name" value="YggU-like"/>
    <property type="match status" value="1"/>
</dbReference>
<dbReference type="SMART" id="SM01152">
    <property type="entry name" value="DUF167"/>
    <property type="match status" value="1"/>
</dbReference>
<dbReference type="InterPro" id="IPR036591">
    <property type="entry name" value="YggU-like_sf"/>
</dbReference>
<dbReference type="Proteomes" id="UP000179003">
    <property type="component" value="Unassembled WGS sequence"/>
</dbReference>
<comment type="caution">
    <text evidence="2">The sequence shown here is derived from an EMBL/GenBank/DDBJ whole genome shotgun (WGS) entry which is preliminary data.</text>
</comment>
<proteinExistence type="inferred from homology"/>
<organism evidence="2 3">
    <name type="scientific">Candidatus Campbellbacteria bacterium RIFOXYC2_FULL_35_25</name>
    <dbReference type="NCBI Taxonomy" id="1797582"/>
    <lineage>
        <taxon>Bacteria</taxon>
        <taxon>Candidatus Campbelliibacteriota</taxon>
    </lineage>
</organism>
<dbReference type="EMBL" id="MFAE01000001">
    <property type="protein sequence ID" value="OGD67755.1"/>
    <property type="molecule type" value="Genomic_DNA"/>
</dbReference>
<protein>
    <submittedName>
        <fullName evidence="2">Uncharacterized protein</fullName>
    </submittedName>
</protein>